<keyword evidence="3 6" id="KW-0378">Hydrolase</keyword>
<gene>
    <name evidence="9" type="ORF">BCR43DRAFT_490271</name>
</gene>
<dbReference type="InterPro" id="IPR001328">
    <property type="entry name" value="Pept_tRNA_hydro"/>
</dbReference>
<evidence type="ECO:0000256" key="6">
    <source>
        <dbReference type="RuleBase" id="RU000673"/>
    </source>
</evidence>
<dbReference type="CDD" id="cd00462">
    <property type="entry name" value="PTH"/>
    <property type="match status" value="1"/>
</dbReference>
<dbReference type="InterPro" id="IPR036416">
    <property type="entry name" value="Pept_tRNA_hydro_sf"/>
</dbReference>
<dbReference type="FunCoup" id="A0A1X2HFK2">
    <property type="interactions" value="140"/>
</dbReference>
<evidence type="ECO:0000256" key="7">
    <source>
        <dbReference type="RuleBase" id="RU004320"/>
    </source>
</evidence>
<evidence type="ECO:0000313" key="10">
    <source>
        <dbReference type="Proteomes" id="UP000242180"/>
    </source>
</evidence>
<organism evidence="9 10">
    <name type="scientific">Syncephalastrum racemosum</name>
    <name type="common">Filamentous fungus</name>
    <dbReference type="NCBI Taxonomy" id="13706"/>
    <lineage>
        <taxon>Eukaryota</taxon>
        <taxon>Fungi</taxon>
        <taxon>Fungi incertae sedis</taxon>
        <taxon>Mucoromycota</taxon>
        <taxon>Mucoromycotina</taxon>
        <taxon>Mucoromycetes</taxon>
        <taxon>Mucorales</taxon>
        <taxon>Syncephalastraceae</taxon>
        <taxon>Syncephalastrum</taxon>
    </lineage>
</organism>
<reference evidence="9 10" key="1">
    <citation type="submission" date="2016-07" db="EMBL/GenBank/DDBJ databases">
        <title>Pervasive Adenine N6-methylation of Active Genes in Fungi.</title>
        <authorList>
            <consortium name="DOE Joint Genome Institute"/>
            <person name="Mondo S.J."/>
            <person name="Dannebaum R.O."/>
            <person name="Kuo R.C."/>
            <person name="Labutti K."/>
            <person name="Haridas S."/>
            <person name="Kuo A."/>
            <person name="Salamov A."/>
            <person name="Ahrendt S.R."/>
            <person name="Lipzen A."/>
            <person name="Sullivan W."/>
            <person name="Andreopoulos W.B."/>
            <person name="Clum A."/>
            <person name="Lindquist E."/>
            <person name="Daum C."/>
            <person name="Ramamoorthy G.K."/>
            <person name="Gryganskyi A."/>
            <person name="Culley D."/>
            <person name="Magnuson J.K."/>
            <person name="James T.Y."/>
            <person name="O'Malley M.A."/>
            <person name="Stajich J.E."/>
            <person name="Spatafora J.W."/>
            <person name="Visel A."/>
            <person name="Grigoriev I.V."/>
        </authorList>
    </citation>
    <scope>NUCLEOTIDE SEQUENCE [LARGE SCALE GENOMIC DNA]</scope>
    <source>
        <strain evidence="9 10">NRRL 2496</strain>
    </source>
</reference>
<comment type="similarity">
    <text evidence="5 7">Belongs to the PTH family.</text>
</comment>
<evidence type="ECO:0000313" key="9">
    <source>
        <dbReference type="EMBL" id="ORY97734.1"/>
    </source>
</evidence>
<proteinExistence type="inferred from homology"/>
<dbReference type="Gene3D" id="3.40.50.1470">
    <property type="entry name" value="Peptidyl-tRNA hydrolase"/>
    <property type="match status" value="1"/>
</dbReference>
<dbReference type="NCBIfam" id="TIGR00447">
    <property type="entry name" value="pth"/>
    <property type="match status" value="1"/>
</dbReference>
<dbReference type="PROSITE" id="PS01195">
    <property type="entry name" value="PEPT_TRNA_HYDROL_1"/>
    <property type="match status" value="1"/>
</dbReference>
<dbReference type="PANTHER" id="PTHR17224">
    <property type="entry name" value="PEPTIDYL-TRNA HYDROLASE"/>
    <property type="match status" value="1"/>
</dbReference>
<comment type="caution">
    <text evidence="9">The sequence shown here is derived from an EMBL/GenBank/DDBJ whole genome shotgun (WGS) entry which is preliminary data.</text>
</comment>
<dbReference type="OMA" id="PNTYMNL"/>
<evidence type="ECO:0000256" key="8">
    <source>
        <dbReference type="SAM" id="MobiDB-lite"/>
    </source>
</evidence>
<dbReference type="GO" id="GO:0000049">
    <property type="term" value="F:tRNA binding"/>
    <property type="evidence" value="ECO:0007669"/>
    <property type="project" value="UniProtKB-KW"/>
</dbReference>
<evidence type="ECO:0000256" key="4">
    <source>
        <dbReference type="ARBA" id="ARBA00022884"/>
    </source>
</evidence>
<dbReference type="EC" id="3.1.1.29" evidence="1 6"/>
<dbReference type="SUPFAM" id="SSF53178">
    <property type="entry name" value="Peptidyl-tRNA hydrolase-like"/>
    <property type="match status" value="1"/>
</dbReference>
<dbReference type="EMBL" id="MCGN01000004">
    <property type="protein sequence ID" value="ORY97734.1"/>
    <property type="molecule type" value="Genomic_DNA"/>
</dbReference>
<evidence type="ECO:0000256" key="2">
    <source>
        <dbReference type="ARBA" id="ARBA00022555"/>
    </source>
</evidence>
<dbReference type="AlphaFoldDB" id="A0A1X2HFK2"/>
<evidence type="ECO:0000256" key="5">
    <source>
        <dbReference type="ARBA" id="ARBA00038063"/>
    </source>
</evidence>
<dbReference type="InParanoid" id="A0A1X2HFK2"/>
<keyword evidence="10" id="KW-1185">Reference proteome</keyword>
<dbReference type="STRING" id="13706.A0A1X2HFK2"/>
<sequence>MSATRVLLVGLGNYSFPKTRHNAGMMVLDHLAALLELDWTHKRPWKALVAQTTLSFGDTQQHQFDLTLLKPRVLMNVSGQSVAPAVRDLAISPSNLYIFHDDMQRSLGKVSLKEGGSANGHNGIKSVIGKLGKDEFWRVRIGIGRPEDQRDVVDYVLDKFPSNEMEILRSAVYPFVSAGPGEGLENLLVSHKLGMCSKPPAPKKKKRKNTEPSEEATTTTVEAGAGAATRIE</sequence>
<dbReference type="OrthoDB" id="1711136at2759"/>
<keyword evidence="2" id="KW-0820">tRNA-binding</keyword>
<evidence type="ECO:0000256" key="3">
    <source>
        <dbReference type="ARBA" id="ARBA00022801"/>
    </source>
</evidence>
<name>A0A1X2HFK2_SYNRA</name>
<evidence type="ECO:0000256" key="1">
    <source>
        <dbReference type="ARBA" id="ARBA00013260"/>
    </source>
</evidence>
<dbReference type="GO" id="GO:0004045">
    <property type="term" value="F:peptidyl-tRNA hydrolase activity"/>
    <property type="evidence" value="ECO:0007669"/>
    <property type="project" value="UniProtKB-EC"/>
</dbReference>
<accession>A0A1X2HFK2</accession>
<feature type="compositionally biased region" description="Low complexity" evidence="8">
    <location>
        <begin position="215"/>
        <end position="232"/>
    </location>
</feature>
<dbReference type="Pfam" id="PF01195">
    <property type="entry name" value="Pept_tRNA_hydro"/>
    <property type="match status" value="1"/>
</dbReference>
<feature type="region of interest" description="Disordered" evidence="8">
    <location>
        <begin position="195"/>
        <end position="232"/>
    </location>
</feature>
<dbReference type="PROSITE" id="PS01196">
    <property type="entry name" value="PEPT_TRNA_HYDROL_2"/>
    <property type="match status" value="1"/>
</dbReference>
<comment type="catalytic activity">
    <reaction evidence="6">
        <text>an N-acyl-L-alpha-aminoacyl-tRNA + H2O = an N-acyl-L-amino acid + a tRNA + H(+)</text>
        <dbReference type="Rhea" id="RHEA:54448"/>
        <dbReference type="Rhea" id="RHEA-COMP:10123"/>
        <dbReference type="Rhea" id="RHEA-COMP:13883"/>
        <dbReference type="ChEBI" id="CHEBI:15377"/>
        <dbReference type="ChEBI" id="CHEBI:15378"/>
        <dbReference type="ChEBI" id="CHEBI:59874"/>
        <dbReference type="ChEBI" id="CHEBI:78442"/>
        <dbReference type="ChEBI" id="CHEBI:138191"/>
        <dbReference type="EC" id="3.1.1.29"/>
    </reaction>
</comment>
<dbReference type="PANTHER" id="PTHR17224:SF1">
    <property type="entry name" value="PEPTIDYL-TRNA HYDROLASE"/>
    <property type="match status" value="1"/>
</dbReference>
<dbReference type="Proteomes" id="UP000242180">
    <property type="component" value="Unassembled WGS sequence"/>
</dbReference>
<keyword evidence="4" id="KW-0694">RNA-binding</keyword>
<dbReference type="InterPro" id="IPR018171">
    <property type="entry name" value="Pept_tRNA_hydro_CS"/>
</dbReference>
<protein>
    <recommendedName>
        <fullName evidence="1 6">Peptidyl-tRNA hydrolase</fullName>
        <ecNumber evidence="1 6">3.1.1.29</ecNumber>
    </recommendedName>
</protein>